<dbReference type="AlphaFoldDB" id="A0A9X9Y6C7"/>
<dbReference type="KEGG" id="bban:J4G43_015465"/>
<dbReference type="RefSeq" id="WP_224517011.1">
    <property type="nucleotide sequence ID" value="NZ_CP086136.1"/>
</dbReference>
<proteinExistence type="predicted"/>
<dbReference type="Pfam" id="PF03150">
    <property type="entry name" value="CCP_MauG"/>
    <property type="match status" value="1"/>
</dbReference>
<feature type="binding site" description="covalent" evidence="8">
    <location>
        <position position="105"/>
    </location>
    <ligand>
        <name>heme c</name>
        <dbReference type="ChEBI" id="CHEBI:61717"/>
        <label>1</label>
    </ligand>
</feature>
<keyword evidence="6" id="KW-0560">Oxidoreductase</keyword>
<dbReference type="InterPro" id="IPR051395">
    <property type="entry name" value="Cytochrome_c_Peroxidase/MauG"/>
</dbReference>
<dbReference type="InterPro" id="IPR009056">
    <property type="entry name" value="Cyt_c-like_dom"/>
</dbReference>
<keyword evidence="7 9" id="KW-0408">Iron</keyword>
<keyword evidence="2 8" id="KW-0349">Heme</keyword>
<dbReference type="PROSITE" id="PS51007">
    <property type="entry name" value="CYTC"/>
    <property type="match status" value="2"/>
</dbReference>
<feature type="binding site" description="axial binding residue" evidence="9">
    <location>
        <position position="249"/>
    </location>
    <ligand>
        <name>heme c</name>
        <dbReference type="ChEBI" id="CHEBI:61717"/>
        <label>2</label>
    </ligand>
    <ligandPart>
        <name>Fe</name>
        <dbReference type="ChEBI" id="CHEBI:18248"/>
    </ligandPart>
</feature>
<dbReference type="InterPro" id="IPR026259">
    <property type="entry name" value="MauG/Cytc_peroxidase"/>
</dbReference>
<comment type="subcellular location">
    <subcellularLocation>
        <location evidence="1">Periplasm</location>
    </subcellularLocation>
</comment>
<reference evidence="11 12" key="1">
    <citation type="journal article" date="2022" name="Int. J. Syst. Evol. Microbiol.">
        <title>Strains of Bradyrhizobium barranii sp. nov. associated with legumes native to Canada are symbionts of soybeans and belong to different subspecies (subsp. barranii subsp. nov. and subsp. apii subsp. nov.) and symbiovars (sv. glycinearum and sv. septentrionale).</title>
        <authorList>
            <person name="Bromfield E.S.P."/>
            <person name="Cloutier S."/>
            <person name="Wasai-Hara S."/>
            <person name="Minamisawa K."/>
        </authorList>
    </citation>
    <scope>NUCLEOTIDE SEQUENCE [LARGE SCALE GENOMIC DNA]</scope>
    <source>
        <strain evidence="11 12">144S4</strain>
    </source>
</reference>
<evidence type="ECO:0000256" key="9">
    <source>
        <dbReference type="PIRSR" id="PIRSR000294-2"/>
    </source>
</evidence>
<dbReference type="PANTHER" id="PTHR30600:SF7">
    <property type="entry name" value="CYTOCHROME C PEROXIDASE-RELATED"/>
    <property type="match status" value="1"/>
</dbReference>
<accession>A0A9X9Y6C7</accession>
<dbReference type="SUPFAM" id="SSF46626">
    <property type="entry name" value="Cytochrome c"/>
    <property type="match status" value="2"/>
</dbReference>
<evidence type="ECO:0000256" key="1">
    <source>
        <dbReference type="ARBA" id="ARBA00004418"/>
    </source>
</evidence>
<protein>
    <submittedName>
        <fullName evidence="11">C-type cytochrome</fullName>
    </submittedName>
</protein>
<dbReference type="GO" id="GO:0046872">
    <property type="term" value="F:metal ion binding"/>
    <property type="evidence" value="ECO:0007669"/>
    <property type="project" value="UniProtKB-KW"/>
</dbReference>
<feature type="binding site" description="covalent" evidence="8">
    <location>
        <position position="248"/>
    </location>
    <ligand>
        <name>heme c</name>
        <dbReference type="ChEBI" id="CHEBI:61717"/>
        <label>2</label>
    </ligand>
</feature>
<dbReference type="PANTHER" id="PTHR30600">
    <property type="entry name" value="CYTOCHROME C PEROXIDASE-RELATED"/>
    <property type="match status" value="1"/>
</dbReference>
<keyword evidence="4" id="KW-0732">Signal</keyword>
<keyword evidence="3 9" id="KW-0479">Metal-binding</keyword>
<comment type="cofactor">
    <cofactor evidence="8">
        <name>heme</name>
        <dbReference type="ChEBI" id="CHEBI:30413"/>
    </cofactor>
    <text evidence="8">Binds 2 heme groups.</text>
</comment>
<dbReference type="EMBL" id="CP086136">
    <property type="protein sequence ID" value="UEM15471.1"/>
    <property type="molecule type" value="Genomic_DNA"/>
</dbReference>
<dbReference type="GO" id="GO:0042597">
    <property type="term" value="C:periplasmic space"/>
    <property type="evidence" value="ECO:0007669"/>
    <property type="project" value="UniProtKB-SubCell"/>
</dbReference>
<comment type="PTM">
    <text evidence="8">Binds 2 heme groups per subunit.</text>
</comment>
<evidence type="ECO:0000256" key="5">
    <source>
        <dbReference type="ARBA" id="ARBA00022764"/>
    </source>
</evidence>
<dbReference type="Gene3D" id="1.10.760.10">
    <property type="entry name" value="Cytochrome c-like domain"/>
    <property type="match status" value="2"/>
</dbReference>
<feature type="binding site" description="axial binding residue" evidence="9">
    <location>
        <position position="106"/>
    </location>
    <ligand>
        <name>heme c</name>
        <dbReference type="ChEBI" id="CHEBI:61717"/>
        <label>1</label>
    </ligand>
    <ligandPart>
        <name>Fe</name>
        <dbReference type="ChEBI" id="CHEBI:18248"/>
    </ligandPart>
</feature>
<feature type="domain" description="Cytochrome c" evidence="10">
    <location>
        <begin position="231"/>
        <end position="331"/>
    </location>
</feature>
<evidence type="ECO:0000259" key="10">
    <source>
        <dbReference type="PROSITE" id="PS51007"/>
    </source>
</evidence>
<dbReference type="PIRSF" id="PIRSF000294">
    <property type="entry name" value="Cytochrome-c_peroxidase"/>
    <property type="match status" value="1"/>
</dbReference>
<evidence type="ECO:0000256" key="2">
    <source>
        <dbReference type="ARBA" id="ARBA00022617"/>
    </source>
</evidence>
<feature type="binding site" description="covalent" evidence="8">
    <location>
        <position position="102"/>
    </location>
    <ligand>
        <name>heme c</name>
        <dbReference type="ChEBI" id="CHEBI:61717"/>
        <label>1</label>
    </ligand>
</feature>
<evidence type="ECO:0000256" key="8">
    <source>
        <dbReference type="PIRSR" id="PIRSR000294-1"/>
    </source>
</evidence>
<gene>
    <name evidence="11" type="ORF">J4G43_015465</name>
</gene>
<keyword evidence="5" id="KW-0574">Periplasm</keyword>
<organism evidence="11 12">
    <name type="scientific">Bradyrhizobium barranii subsp. barranii</name>
    <dbReference type="NCBI Taxonomy" id="2823807"/>
    <lineage>
        <taxon>Bacteria</taxon>
        <taxon>Pseudomonadati</taxon>
        <taxon>Pseudomonadota</taxon>
        <taxon>Alphaproteobacteria</taxon>
        <taxon>Hyphomicrobiales</taxon>
        <taxon>Nitrobacteraceae</taxon>
        <taxon>Bradyrhizobium</taxon>
        <taxon>Bradyrhizobium barranii</taxon>
    </lineage>
</organism>
<dbReference type="Pfam" id="PF00034">
    <property type="entry name" value="Cytochrom_C"/>
    <property type="match status" value="1"/>
</dbReference>
<feature type="domain" description="Cytochrome c" evidence="10">
    <location>
        <begin position="80"/>
        <end position="208"/>
    </location>
</feature>
<dbReference type="GO" id="GO:0020037">
    <property type="term" value="F:heme binding"/>
    <property type="evidence" value="ECO:0007669"/>
    <property type="project" value="InterPro"/>
</dbReference>
<dbReference type="GO" id="GO:0009055">
    <property type="term" value="F:electron transfer activity"/>
    <property type="evidence" value="ECO:0007669"/>
    <property type="project" value="InterPro"/>
</dbReference>
<dbReference type="InterPro" id="IPR004852">
    <property type="entry name" value="Di-haem_cyt_c_peroxidsae"/>
</dbReference>
<dbReference type="InterPro" id="IPR036909">
    <property type="entry name" value="Cyt_c-like_dom_sf"/>
</dbReference>
<evidence type="ECO:0000256" key="4">
    <source>
        <dbReference type="ARBA" id="ARBA00022729"/>
    </source>
</evidence>
<evidence type="ECO:0000256" key="6">
    <source>
        <dbReference type="ARBA" id="ARBA00023002"/>
    </source>
</evidence>
<name>A0A9X9Y6C7_9BRAD</name>
<evidence type="ECO:0000313" key="11">
    <source>
        <dbReference type="EMBL" id="UEM15471.1"/>
    </source>
</evidence>
<dbReference type="Proteomes" id="UP000664702">
    <property type="component" value="Chromosome"/>
</dbReference>
<feature type="binding site" description="axial binding residue" evidence="9">
    <location>
        <position position="306"/>
    </location>
    <ligand>
        <name>heme c</name>
        <dbReference type="ChEBI" id="CHEBI:61717"/>
        <label>2</label>
    </ligand>
    <ligandPart>
        <name>Fe</name>
        <dbReference type="ChEBI" id="CHEBI:18248"/>
    </ligandPart>
</feature>
<evidence type="ECO:0000256" key="3">
    <source>
        <dbReference type="ARBA" id="ARBA00022723"/>
    </source>
</evidence>
<evidence type="ECO:0000313" key="12">
    <source>
        <dbReference type="Proteomes" id="UP000664702"/>
    </source>
</evidence>
<sequence>MSSRDNSRFTPTLLGVQQFARFLGAGRGAGLRRCAIVICALVPCSLKVSPAPSQSPSAFVSVRKDEPITPIPAPPAINPLKVKLGERLFSDRRLSHDNSRSCASCHDIATNGASPRQHDVGPDGAAIALNTLTVFNAALSFRFGWEGKLRNIEADTRASLESPRTMASSSVEIAEKLNADPDMRESFFAAYGHRPERGDVVDALANFQRTLVTPGGKFDRWLAGDAAALSEDELGGYQLFKSLGCASCHQGVNVGGNLFQRHGIFHPLASPEPKILRVPSLRNVATTPPYFHDGSAPTLDDAVRKMAFAQLNATLTEKQVKALVAFLNSLTGTYRGATVGGSP</sequence>
<feature type="binding site" description="covalent" evidence="8">
    <location>
        <position position="245"/>
    </location>
    <ligand>
        <name>heme c</name>
        <dbReference type="ChEBI" id="CHEBI:61717"/>
        <label>2</label>
    </ligand>
</feature>
<dbReference type="GO" id="GO:0004130">
    <property type="term" value="F:cytochrome-c peroxidase activity"/>
    <property type="evidence" value="ECO:0007669"/>
    <property type="project" value="TreeGrafter"/>
</dbReference>
<evidence type="ECO:0000256" key="7">
    <source>
        <dbReference type="ARBA" id="ARBA00023004"/>
    </source>
</evidence>